<dbReference type="Proteomes" id="UP000238762">
    <property type="component" value="Unassembled WGS sequence"/>
</dbReference>
<dbReference type="RefSeq" id="WP_106288557.1">
    <property type="nucleotide sequence ID" value="NZ_CAWNTC010000026.1"/>
</dbReference>
<keyword evidence="2" id="KW-1185">Reference proteome</keyword>
<gene>
    <name evidence="1" type="ORF">C7B64_10265</name>
</gene>
<protein>
    <submittedName>
        <fullName evidence="1">Uncharacterized protein</fullName>
    </submittedName>
</protein>
<evidence type="ECO:0000313" key="2">
    <source>
        <dbReference type="Proteomes" id="UP000238762"/>
    </source>
</evidence>
<evidence type="ECO:0000313" key="1">
    <source>
        <dbReference type="EMBL" id="PSB03041.1"/>
    </source>
</evidence>
<name>A0A2T1C469_9CYAN</name>
<dbReference type="EMBL" id="PVWJ01000042">
    <property type="protein sequence ID" value="PSB03041.1"/>
    <property type="molecule type" value="Genomic_DNA"/>
</dbReference>
<dbReference type="OrthoDB" id="564985at2"/>
<reference evidence="1 2" key="1">
    <citation type="submission" date="2018-02" db="EMBL/GenBank/DDBJ databases">
        <authorList>
            <person name="Cohen D.B."/>
            <person name="Kent A.D."/>
        </authorList>
    </citation>
    <scope>NUCLEOTIDE SEQUENCE [LARGE SCALE GENOMIC DNA]</scope>
    <source>
        <strain evidence="1 2">CCAP 1448/3</strain>
    </source>
</reference>
<comment type="caution">
    <text evidence="1">The sequence shown here is derived from an EMBL/GenBank/DDBJ whole genome shotgun (WGS) entry which is preliminary data.</text>
</comment>
<organism evidence="1 2">
    <name type="scientific">Merismopedia glauca CCAP 1448/3</name>
    <dbReference type="NCBI Taxonomy" id="1296344"/>
    <lineage>
        <taxon>Bacteria</taxon>
        <taxon>Bacillati</taxon>
        <taxon>Cyanobacteriota</taxon>
        <taxon>Cyanophyceae</taxon>
        <taxon>Synechococcales</taxon>
        <taxon>Merismopediaceae</taxon>
        <taxon>Merismopedia</taxon>
    </lineage>
</organism>
<sequence>MNNTSLMDDAKLIESFAQGETQPLITKNLRIESAWKTIQLTTAKGEMIGILKMSEERPYALTKYDSEYWDLIHQILIDNRFVPCGKSNNQPGFFQYQKHDVPKGYKIRYTEARLLWKTWWPKQRRQRRYEIQLDMLVFRQNRWYPIQDIVVNDAIFYVKTLVGEITLSMSDYIVWLEKVQDKQILPEPQILPNPEKNMLWESELPIEEDTSVTTPLPKPSKFTPQKAKTVATSGEKVKSQPAMSSDTETKIEKALLQLKVKAIKVLSNYLENGATEITTEVIKDASGKVTSTKIVTSQKPCPQWVVEILVK</sequence>
<dbReference type="AlphaFoldDB" id="A0A2T1C469"/>
<accession>A0A2T1C469</accession>
<reference evidence="1 2" key="2">
    <citation type="submission" date="2018-03" db="EMBL/GenBank/DDBJ databases">
        <title>The ancient ancestry and fast evolution of plastids.</title>
        <authorList>
            <person name="Moore K.R."/>
            <person name="Magnabosco C."/>
            <person name="Momper L."/>
            <person name="Gold D.A."/>
            <person name="Bosak T."/>
            <person name="Fournier G.P."/>
        </authorList>
    </citation>
    <scope>NUCLEOTIDE SEQUENCE [LARGE SCALE GENOMIC DNA]</scope>
    <source>
        <strain evidence="1 2">CCAP 1448/3</strain>
    </source>
</reference>
<proteinExistence type="predicted"/>